<dbReference type="InterPro" id="IPR000524">
    <property type="entry name" value="Tscrpt_reg_HTH_GntR"/>
</dbReference>
<dbReference type="Pfam" id="PF00392">
    <property type="entry name" value="GntR"/>
    <property type="match status" value="1"/>
</dbReference>
<evidence type="ECO:0000256" key="2">
    <source>
        <dbReference type="ARBA" id="ARBA00022898"/>
    </source>
</evidence>
<evidence type="ECO:0000259" key="6">
    <source>
        <dbReference type="PROSITE" id="PS50949"/>
    </source>
</evidence>
<keyword evidence="7" id="KW-0032">Aminotransferase</keyword>
<dbReference type="InterPro" id="IPR036388">
    <property type="entry name" value="WH-like_DNA-bd_sf"/>
</dbReference>
<accession>A0A327MQZ6</accession>
<comment type="similarity">
    <text evidence="1">In the C-terminal section; belongs to the class-I pyridoxal-phosphate-dependent aminotransferase family.</text>
</comment>
<dbReference type="CDD" id="cd00609">
    <property type="entry name" value="AAT_like"/>
    <property type="match status" value="1"/>
</dbReference>
<dbReference type="Pfam" id="PF00155">
    <property type="entry name" value="Aminotran_1_2"/>
    <property type="match status" value="1"/>
</dbReference>
<sequence length="501" mass="55171">MTASLIGERIQDLLDRRSAVSLQQQLYRHLRMMIEEGTLRPSSRLPSTRSLATQLGVSRITIVAAFDMLTADGYLVGSMGSGTFVVERPPVRSHVTATRSVAPDAISLRGQLILSGAAGLQEREGAFLPGVPDVSAFPYAIWQRLQNRYLGQHLSQLSGYANGGGYLPLRRALADYLRVARGVRCSPDQVLVTMGTQQSLDLTLRLLTDSNDQVCIENPSHWAGALMLKSLGVRSIAVPVDREGIDMRDEHYAMNPKLVFVTPSHQFPLGSILSSSRRERLLREAAQRNFWVVEDDYDSELRYDQAPSPSLQGEDTAGRVIYLGTFSKVMYPGLRMSYMVVPPSLTSSMVRGLMSLYRPGHLPLQAALADFINDGHLTRHLINVRPLYAARQAELRKCLAETFGEAISLSSGFAGLHLTLRFRQPVDLDALQAEAAKRDVLLRRLSAFNHDAGPFEDGFVLGYGALNQDDIGTAVRELYKAYLSIQKITALTVPTKSGVAS</sequence>
<dbReference type="SUPFAM" id="SSF53383">
    <property type="entry name" value="PLP-dependent transferases"/>
    <property type="match status" value="1"/>
</dbReference>
<dbReference type="Gene3D" id="1.10.10.10">
    <property type="entry name" value="Winged helix-like DNA-binding domain superfamily/Winged helix DNA-binding domain"/>
    <property type="match status" value="1"/>
</dbReference>
<keyword evidence="4" id="KW-0238">DNA-binding</keyword>
<keyword evidence="5" id="KW-0804">Transcription</keyword>
<dbReference type="AlphaFoldDB" id="A0A327MQZ6"/>
<dbReference type="GO" id="GO:0008483">
    <property type="term" value="F:transaminase activity"/>
    <property type="evidence" value="ECO:0007669"/>
    <property type="project" value="UniProtKB-KW"/>
</dbReference>
<feature type="domain" description="HTH gntR-type" evidence="6">
    <location>
        <begin position="20"/>
        <end position="88"/>
    </location>
</feature>
<dbReference type="InterPro" id="IPR004839">
    <property type="entry name" value="Aminotransferase_I/II_large"/>
</dbReference>
<dbReference type="InterPro" id="IPR036390">
    <property type="entry name" value="WH_DNA-bd_sf"/>
</dbReference>
<dbReference type="PRINTS" id="PR00035">
    <property type="entry name" value="HTHGNTR"/>
</dbReference>
<keyword evidence="2" id="KW-0663">Pyridoxal phosphate</keyword>
<gene>
    <name evidence="7" type="ORF">DOZ80_25730</name>
</gene>
<evidence type="ECO:0000313" key="8">
    <source>
        <dbReference type="Proteomes" id="UP000249493"/>
    </source>
</evidence>
<dbReference type="InterPro" id="IPR015424">
    <property type="entry name" value="PyrdxlP-dep_Trfase"/>
</dbReference>
<dbReference type="RefSeq" id="WP_111287723.1">
    <property type="nucleotide sequence ID" value="NZ_QLIN01000014.1"/>
</dbReference>
<evidence type="ECO:0000256" key="1">
    <source>
        <dbReference type="ARBA" id="ARBA00005384"/>
    </source>
</evidence>
<dbReference type="Proteomes" id="UP000249493">
    <property type="component" value="Unassembled WGS sequence"/>
</dbReference>
<dbReference type="Gene3D" id="3.40.640.10">
    <property type="entry name" value="Type I PLP-dependent aspartate aminotransferase-like (Major domain)"/>
    <property type="match status" value="1"/>
</dbReference>
<proteinExistence type="inferred from homology"/>
<dbReference type="PANTHER" id="PTHR46577:SF1">
    <property type="entry name" value="HTH-TYPE TRANSCRIPTIONAL REGULATORY PROTEIN GABR"/>
    <property type="match status" value="1"/>
</dbReference>
<keyword evidence="7" id="KW-0808">Transferase</keyword>
<evidence type="ECO:0000256" key="3">
    <source>
        <dbReference type="ARBA" id="ARBA00023015"/>
    </source>
</evidence>
<dbReference type="EMBL" id="QLIN01000014">
    <property type="protein sequence ID" value="RAI64859.1"/>
    <property type="molecule type" value="Genomic_DNA"/>
</dbReference>
<dbReference type="SMART" id="SM00345">
    <property type="entry name" value="HTH_GNTR"/>
    <property type="match status" value="1"/>
</dbReference>
<dbReference type="CDD" id="cd07377">
    <property type="entry name" value="WHTH_GntR"/>
    <property type="match status" value="1"/>
</dbReference>
<dbReference type="PANTHER" id="PTHR46577">
    <property type="entry name" value="HTH-TYPE TRANSCRIPTIONAL REGULATORY PROTEIN GABR"/>
    <property type="match status" value="1"/>
</dbReference>
<dbReference type="GO" id="GO:0003700">
    <property type="term" value="F:DNA-binding transcription factor activity"/>
    <property type="evidence" value="ECO:0007669"/>
    <property type="project" value="InterPro"/>
</dbReference>
<comment type="caution">
    <text evidence="7">The sequence shown here is derived from an EMBL/GenBank/DDBJ whole genome shotgun (WGS) entry which is preliminary data.</text>
</comment>
<dbReference type="InterPro" id="IPR051446">
    <property type="entry name" value="HTH_trans_reg/aminotransferase"/>
</dbReference>
<evidence type="ECO:0000256" key="4">
    <source>
        <dbReference type="ARBA" id="ARBA00023125"/>
    </source>
</evidence>
<evidence type="ECO:0000313" key="7">
    <source>
        <dbReference type="EMBL" id="RAI64859.1"/>
    </source>
</evidence>
<protein>
    <submittedName>
        <fullName evidence="7">PLP-dependent aminotransferase family protein</fullName>
    </submittedName>
</protein>
<evidence type="ECO:0000256" key="5">
    <source>
        <dbReference type="ARBA" id="ARBA00023163"/>
    </source>
</evidence>
<name>A0A327MQZ6_PSEFL</name>
<dbReference type="GO" id="GO:0030170">
    <property type="term" value="F:pyridoxal phosphate binding"/>
    <property type="evidence" value="ECO:0007669"/>
    <property type="project" value="InterPro"/>
</dbReference>
<dbReference type="PROSITE" id="PS50949">
    <property type="entry name" value="HTH_GNTR"/>
    <property type="match status" value="1"/>
</dbReference>
<reference evidence="7 8" key="1">
    <citation type="submission" date="2018-06" db="EMBL/GenBank/DDBJ databases">
        <authorList>
            <person name="Zhirakovskaya E."/>
        </authorList>
    </citation>
    <scope>NUCLEOTIDE SEQUENCE [LARGE SCALE GENOMIC DNA]</scope>
    <source>
        <strain evidence="7 8">LY3</strain>
    </source>
</reference>
<dbReference type="SUPFAM" id="SSF46785">
    <property type="entry name" value="Winged helix' DNA-binding domain"/>
    <property type="match status" value="1"/>
</dbReference>
<keyword evidence="3" id="KW-0805">Transcription regulation</keyword>
<organism evidence="7 8">
    <name type="scientific">Pseudomonas fluorescens</name>
    <dbReference type="NCBI Taxonomy" id="294"/>
    <lineage>
        <taxon>Bacteria</taxon>
        <taxon>Pseudomonadati</taxon>
        <taxon>Pseudomonadota</taxon>
        <taxon>Gammaproteobacteria</taxon>
        <taxon>Pseudomonadales</taxon>
        <taxon>Pseudomonadaceae</taxon>
        <taxon>Pseudomonas</taxon>
    </lineage>
</organism>
<dbReference type="InterPro" id="IPR015421">
    <property type="entry name" value="PyrdxlP-dep_Trfase_major"/>
</dbReference>
<dbReference type="GO" id="GO:0003677">
    <property type="term" value="F:DNA binding"/>
    <property type="evidence" value="ECO:0007669"/>
    <property type="project" value="UniProtKB-KW"/>
</dbReference>